<feature type="region of interest" description="Disordered" evidence="1">
    <location>
        <begin position="1"/>
        <end position="79"/>
    </location>
</feature>
<dbReference type="PANTHER" id="PTHR33744:SF1">
    <property type="entry name" value="DNA-BINDING TRANSCRIPTIONAL ACTIVATOR ADER"/>
    <property type="match status" value="1"/>
</dbReference>
<gene>
    <name evidence="3" type="ORF">GCM10009823_13900</name>
</gene>
<evidence type="ECO:0000259" key="2">
    <source>
        <dbReference type="SMART" id="SM00065"/>
    </source>
</evidence>
<dbReference type="SMART" id="SM00065">
    <property type="entry name" value="GAF"/>
    <property type="match status" value="1"/>
</dbReference>
<name>A0ABN2WMA9_9MICO</name>
<evidence type="ECO:0000313" key="4">
    <source>
        <dbReference type="Proteomes" id="UP001500984"/>
    </source>
</evidence>
<evidence type="ECO:0000313" key="3">
    <source>
        <dbReference type="EMBL" id="GAA2094730.1"/>
    </source>
</evidence>
<feature type="compositionally biased region" description="Basic and acidic residues" evidence="1">
    <location>
        <begin position="407"/>
        <end position="425"/>
    </location>
</feature>
<organism evidence="3 4">
    <name type="scientific">Brevibacterium salitolerans</name>
    <dbReference type="NCBI Taxonomy" id="1403566"/>
    <lineage>
        <taxon>Bacteria</taxon>
        <taxon>Bacillati</taxon>
        <taxon>Actinomycetota</taxon>
        <taxon>Actinomycetes</taxon>
        <taxon>Micrococcales</taxon>
        <taxon>Brevibacteriaceae</taxon>
        <taxon>Brevibacterium</taxon>
    </lineage>
</organism>
<dbReference type="InterPro" id="IPR051448">
    <property type="entry name" value="CdaR-like_regulators"/>
</dbReference>
<dbReference type="RefSeq" id="WP_344336536.1">
    <property type="nucleotide sequence ID" value="NZ_BAAAPZ010000004.1"/>
</dbReference>
<dbReference type="Pfam" id="PF13185">
    <property type="entry name" value="GAF_2"/>
    <property type="match status" value="1"/>
</dbReference>
<dbReference type="Gene3D" id="1.10.10.2840">
    <property type="entry name" value="PucR C-terminal helix-turn-helix domain"/>
    <property type="match status" value="1"/>
</dbReference>
<dbReference type="InterPro" id="IPR025736">
    <property type="entry name" value="PucR_C-HTH_dom"/>
</dbReference>
<sequence length="803" mass="82129">MSGTAAAEGGAAEGAPRAAEAGAAGEAGASGGVGAAGEASPAGETAAGEAGPAGEVPAGGERAASEAAASETAGGEAAVGGARLPGEAASAAAALLASAVHRERPDPQRLREAARSLGIAEADLGWLAEQLGHAQDEVTGLRHRSRELRAVAESARALADATSADETLSRLVGSAHGIVEADIAYLSEYFPDTRELRVRASRGVTQPDFARLPVPTGIGLASRIAQSRRPQAVVDYFEEAGLVRSAAMDDAVAREGVVSILGVPLLSGSTVLGVLFVGTRRRHVYTAEEIAVLSALADHAAIALLRSMRLGDLARHGDEASAQATAWERYFREQRRVLDAVDGLFAAVLAGAGVHEVLASLAARTGRRLVLCEESGAVLADSGGTEAGSGPEARSGGRSAGHLGGHAGEHRGERHLGDARADDARESRGRAGAVCVPLPESAEAEAVIVMDIRRLGGLRLYVRRGGEEEVPPFDEETMVHGAQICGFAWLLESAGRLEEDRRRDRLLADLLNDPAPGLPEAGSGTVDDGAEARLAAAGLPLSAVARLFLLRGPAPALQRIAASLDAGAGAGAGMSTGVGVGAVAGAGAVRMSSTSGGRGSAKAGGGAGVLAGMHGGMLCVLAPHAAAERVSVTLVRLLGEQSAVSAVCASLGTPAQEEPAAADGPGQGPARARIRSLHRQCAALLGVVDALGWSAELVELSELQPYARLFGSDRASLESFVDSVLGPVPAAGGVLELLEAYFRSGRNLRRTAETMSLHVNTVTQRLQRVDALLGPEWRQPDRAFLVEAAVRLACMDRRLRRTR</sequence>
<dbReference type="EMBL" id="BAAAPZ010000004">
    <property type="protein sequence ID" value="GAA2094730.1"/>
    <property type="molecule type" value="Genomic_DNA"/>
</dbReference>
<feature type="compositionally biased region" description="Low complexity" evidence="1">
    <location>
        <begin position="36"/>
        <end position="79"/>
    </location>
</feature>
<comment type="caution">
    <text evidence="3">The sequence shown here is derived from an EMBL/GenBank/DDBJ whole genome shotgun (WGS) entry which is preliminary data.</text>
</comment>
<dbReference type="InterPro" id="IPR042070">
    <property type="entry name" value="PucR_C-HTH_sf"/>
</dbReference>
<dbReference type="InterPro" id="IPR029016">
    <property type="entry name" value="GAF-like_dom_sf"/>
</dbReference>
<dbReference type="Proteomes" id="UP001500984">
    <property type="component" value="Unassembled WGS sequence"/>
</dbReference>
<accession>A0ABN2WMA9</accession>
<dbReference type="SUPFAM" id="SSF55781">
    <property type="entry name" value="GAF domain-like"/>
    <property type="match status" value="1"/>
</dbReference>
<feature type="region of interest" description="Disordered" evidence="1">
    <location>
        <begin position="381"/>
        <end position="425"/>
    </location>
</feature>
<evidence type="ECO:0000256" key="1">
    <source>
        <dbReference type="SAM" id="MobiDB-lite"/>
    </source>
</evidence>
<keyword evidence="4" id="KW-1185">Reference proteome</keyword>
<feature type="compositionally biased region" description="Low complexity" evidence="1">
    <location>
        <begin position="1"/>
        <end position="27"/>
    </location>
</feature>
<dbReference type="Pfam" id="PF13556">
    <property type="entry name" value="HTH_30"/>
    <property type="match status" value="1"/>
</dbReference>
<protein>
    <recommendedName>
        <fullName evidence="2">GAF domain-containing protein</fullName>
    </recommendedName>
</protein>
<reference evidence="3 4" key="1">
    <citation type="journal article" date="2019" name="Int. J. Syst. Evol. Microbiol.">
        <title>The Global Catalogue of Microorganisms (GCM) 10K type strain sequencing project: providing services to taxonomists for standard genome sequencing and annotation.</title>
        <authorList>
            <consortium name="The Broad Institute Genomics Platform"/>
            <consortium name="The Broad Institute Genome Sequencing Center for Infectious Disease"/>
            <person name="Wu L."/>
            <person name="Ma J."/>
        </authorList>
    </citation>
    <scope>NUCLEOTIDE SEQUENCE [LARGE SCALE GENOMIC DNA]</scope>
    <source>
        <strain evidence="3 4">JCM 15900</strain>
    </source>
</reference>
<dbReference type="PANTHER" id="PTHR33744">
    <property type="entry name" value="CARBOHYDRATE DIACID REGULATOR"/>
    <property type="match status" value="1"/>
</dbReference>
<dbReference type="InterPro" id="IPR003018">
    <property type="entry name" value="GAF"/>
</dbReference>
<dbReference type="Gene3D" id="3.30.450.40">
    <property type="match status" value="1"/>
</dbReference>
<proteinExistence type="predicted"/>
<feature type="domain" description="GAF" evidence="2">
    <location>
        <begin position="163"/>
        <end position="314"/>
    </location>
</feature>